<feature type="transmembrane region" description="Helical" evidence="1">
    <location>
        <begin position="12"/>
        <end position="33"/>
    </location>
</feature>
<evidence type="ECO:0000256" key="1">
    <source>
        <dbReference type="SAM" id="Phobius"/>
    </source>
</evidence>
<dbReference type="Pfam" id="PF10756">
    <property type="entry name" value="bPH_6"/>
    <property type="match status" value="1"/>
</dbReference>
<keyword evidence="1" id="KW-0812">Transmembrane</keyword>
<dbReference type="RefSeq" id="WP_120674560.1">
    <property type="nucleotide sequence ID" value="NZ_RBAL01000001.1"/>
</dbReference>
<organism evidence="3 4">
    <name type="scientific">Streptomyces hoynatensis</name>
    <dbReference type="NCBI Taxonomy" id="1141874"/>
    <lineage>
        <taxon>Bacteria</taxon>
        <taxon>Bacillati</taxon>
        <taxon>Actinomycetota</taxon>
        <taxon>Actinomycetes</taxon>
        <taxon>Kitasatosporales</taxon>
        <taxon>Streptomycetaceae</taxon>
        <taxon>Streptomyces</taxon>
    </lineage>
</organism>
<name>A0A3A9ZEM9_9ACTN</name>
<keyword evidence="4" id="KW-1185">Reference proteome</keyword>
<comment type="caution">
    <text evidence="3">The sequence shown here is derived from an EMBL/GenBank/DDBJ whole genome shotgun (WGS) entry which is preliminary data.</text>
</comment>
<evidence type="ECO:0000259" key="2">
    <source>
        <dbReference type="Pfam" id="PF10756"/>
    </source>
</evidence>
<feature type="transmembrane region" description="Helical" evidence="1">
    <location>
        <begin position="45"/>
        <end position="67"/>
    </location>
</feature>
<accession>A0A3A9ZEM9</accession>
<gene>
    <name evidence="3" type="ORF">D7294_01520</name>
</gene>
<feature type="domain" description="Low molecular weight protein antigen 6 PH" evidence="2">
    <location>
        <begin position="64"/>
        <end position="117"/>
    </location>
</feature>
<dbReference type="InterPro" id="IPR019692">
    <property type="entry name" value="CFP-6_PH"/>
</dbReference>
<evidence type="ECO:0000313" key="4">
    <source>
        <dbReference type="Proteomes" id="UP000272474"/>
    </source>
</evidence>
<dbReference type="AlphaFoldDB" id="A0A3A9ZEM9"/>
<reference evidence="3 4" key="1">
    <citation type="journal article" date="2014" name="Int. J. Syst. Evol. Microbiol.">
        <title>Streptomyces hoynatensis sp. nov., isolated from deep marine sediment.</title>
        <authorList>
            <person name="Veyisoglu A."/>
            <person name="Sahin N."/>
        </authorList>
    </citation>
    <scope>NUCLEOTIDE SEQUENCE [LARGE SCALE GENOMIC DNA]</scope>
    <source>
        <strain evidence="3 4">KCTC 29097</strain>
    </source>
</reference>
<sequence length="220" mass="23120">MSKPEKYADRVYRSGSAMLAGVLLLGLAGWLGGDAVLRGSDRTPVTAVSALLLVAPLVIAFTFRPAVFASDERLRVRNPFRTITAPWGAVETVRAGYSTEFLAGGVKYQMWAIPVSLRARSKATRHNEALAVPDESGRARRGGLLRAGLGLGGGGGLGLPQDNEPRTAPGDQAVAELRELAEQHGGDEAAQGTVSVSWCYEVLAPAALGAVSLLVLWLTS</sequence>
<feature type="transmembrane region" description="Helical" evidence="1">
    <location>
        <begin position="198"/>
        <end position="218"/>
    </location>
</feature>
<keyword evidence="1" id="KW-1133">Transmembrane helix</keyword>
<dbReference type="Proteomes" id="UP000272474">
    <property type="component" value="Unassembled WGS sequence"/>
</dbReference>
<evidence type="ECO:0000313" key="3">
    <source>
        <dbReference type="EMBL" id="RKN46912.1"/>
    </source>
</evidence>
<keyword evidence="1" id="KW-0472">Membrane</keyword>
<dbReference type="OrthoDB" id="4337405at2"/>
<dbReference type="EMBL" id="RBAL01000001">
    <property type="protein sequence ID" value="RKN46912.1"/>
    <property type="molecule type" value="Genomic_DNA"/>
</dbReference>
<protein>
    <submittedName>
        <fullName evidence="3">PH domain-containing protein</fullName>
    </submittedName>
</protein>
<proteinExistence type="predicted"/>